<name>A0A8H6NFX3_9PEZI</name>
<sequence>MLGPRLARGCPGALPRTCNLTEPRIGIVCECELVLGAGRWALGRRCNSDMRWLSIPCFAMHPEAAEVEDVLTRRGISSTLLSEFRAKRPTTGAKLDDQQL</sequence>
<gene>
    <name evidence="1" type="ORF">CPLU01_06466</name>
</gene>
<reference evidence="1" key="1">
    <citation type="journal article" date="2020" name="Phytopathology">
        <title>Genome Sequence Resources of Colletotrichum truncatum, C. plurivorum, C. musicola, and C. sojae: Four Species Pathogenic to Soybean (Glycine max).</title>
        <authorList>
            <person name="Rogerio F."/>
            <person name="Boufleur T.R."/>
            <person name="Ciampi-Guillardi M."/>
            <person name="Sukno S.A."/>
            <person name="Thon M.R."/>
            <person name="Massola Junior N.S."/>
            <person name="Baroncelli R."/>
        </authorList>
    </citation>
    <scope>NUCLEOTIDE SEQUENCE</scope>
    <source>
        <strain evidence="1">LFN00145</strain>
    </source>
</reference>
<dbReference type="Proteomes" id="UP000654918">
    <property type="component" value="Unassembled WGS sequence"/>
</dbReference>
<evidence type="ECO:0000313" key="1">
    <source>
        <dbReference type="EMBL" id="KAF6831949.1"/>
    </source>
</evidence>
<comment type="caution">
    <text evidence="1">The sequence shown here is derived from an EMBL/GenBank/DDBJ whole genome shotgun (WGS) entry which is preliminary data.</text>
</comment>
<protein>
    <submittedName>
        <fullName evidence="1">Uncharacterized protein</fullName>
    </submittedName>
</protein>
<dbReference type="AlphaFoldDB" id="A0A8H6NFX3"/>
<proteinExistence type="predicted"/>
<dbReference type="EMBL" id="WIGO01000075">
    <property type="protein sequence ID" value="KAF6831949.1"/>
    <property type="molecule type" value="Genomic_DNA"/>
</dbReference>
<keyword evidence="2" id="KW-1185">Reference proteome</keyword>
<organism evidence="1 2">
    <name type="scientific">Colletotrichum plurivorum</name>
    <dbReference type="NCBI Taxonomy" id="2175906"/>
    <lineage>
        <taxon>Eukaryota</taxon>
        <taxon>Fungi</taxon>
        <taxon>Dikarya</taxon>
        <taxon>Ascomycota</taxon>
        <taxon>Pezizomycotina</taxon>
        <taxon>Sordariomycetes</taxon>
        <taxon>Hypocreomycetidae</taxon>
        <taxon>Glomerellales</taxon>
        <taxon>Glomerellaceae</taxon>
        <taxon>Colletotrichum</taxon>
        <taxon>Colletotrichum orchidearum species complex</taxon>
    </lineage>
</organism>
<evidence type="ECO:0000313" key="2">
    <source>
        <dbReference type="Proteomes" id="UP000654918"/>
    </source>
</evidence>
<accession>A0A8H6NFX3</accession>